<evidence type="ECO:0008006" key="3">
    <source>
        <dbReference type="Google" id="ProtNLM"/>
    </source>
</evidence>
<evidence type="ECO:0000313" key="2">
    <source>
        <dbReference type="Proteomes" id="UP001160334"/>
    </source>
</evidence>
<protein>
    <recommendedName>
        <fullName evidence="3">XRE family transcriptional regulator</fullName>
    </recommendedName>
</protein>
<dbReference type="EMBL" id="JARXVC010000013">
    <property type="protein sequence ID" value="MDH6283145.1"/>
    <property type="molecule type" value="Genomic_DNA"/>
</dbReference>
<reference evidence="1 2" key="1">
    <citation type="submission" date="2023-04" db="EMBL/GenBank/DDBJ databases">
        <title>Forest soil microbial communities from Buena Vista Peninsula, Colon Province, Panama.</title>
        <authorList>
            <person name="Bouskill N."/>
        </authorList>
    </citation>
    <scope>NUCLEOTIDE SEQUENCE [LARGE SCALE GENOMIC DNA]</scope>
    <source>
        <strain evidence="1 2">CFH S0262</strain>
    </source>
</reference>
<gene>
    <name evidence="1" type="ORF">M2280_004388</name>
</gene>
<accession>A0ABT6MGZ3</accession>
<dbReference type="Proteomes" id="UP001160334">
    <property type="component" value="Unassembled WGS sequence"/>
</dbReference>
<keyword evidence="2" id="KW-1185">Reference proteome</keyword>
<sequence length="59" mass="6660">MKRKDIGSPSALATFIGMDRSSVIRTYNGESKVGDRFIAHLLGAFENDLEFHDVFKIRT</sequence>
<name>A0ABT6MGZ3_9NOCA</name>
<proteinExistence type="predicted"/>
<organism evidence="1 2">
    <name type="scientific">Prescottella agglutinans</name>
    <dbReference type="NCBI Taxonomy" id="1644129"/>
    <lineage>
        <taxon>Bacteria</taxon>
        <taxon>Bacillati</taxon>
        <taxon>Actinomycetota</taxon>
        <taxon>Actinomycetes</taxon>
        <taxon>Mycobacteriales</taxon>
        <taxon>Nocardiaceae</taxon>
        <taxon>Prescottella</taxon>
    </lineage>
</organism>
<evidence type="ECO:0000313" key="1">
    <source>
        <dbReference type="EMBL" id="MDH6283145.1"/>
    </source>
</evidence>
<comment type="caution">
    <text evidence="1">The sequence shown here is derived from an EMBL/GenBank/DDBJ whole genome shotgun (WGS) entry which is preliminary data.</text>
</comment>